<feature type="region of interest" description="Disordered" evidence="1">
    <location>
        <begin position="48"/>
        <end position="97"/>
    </location>
</feature>
<dbReference type="Gene3D" id="2.180.10.10">
    <property type="entry name" value="RHS repeat-associated core"/>
    <property type="match status" value="1"/>
</dbReference>
<dbReference type="PANTHER" id="PTHR32305:SF15">
    <property type="entry name" value="PROTEIN RHSA-RELATED"/>
    <property type="match status" value="1"/>
</dbReference>
<accession>A0AAT9HMI3</accession>
<sequence>MHAGTDNSERTKLGPTWFHHTALGLASTTTDGVDTGFIREPAGTLNSMTTGEVLVLPDRRHRQRPRPRRRHRQAHAHLRLRSDGPAPGNPDRDRPQPYRFAGAYADATGLYKMGHRYYDPSLGRFTQPDPSGQEANTYLYADGDPVNKTDPDGLAALDWLGVAGDVAQGAIHLAQGDTRALWGDVAGFVAGAAALAVCESIMIGGAPATAGASAVYGQAVCWSASWGASTLAGNLVGG</sequence>
<dbReference type="InterPro" id="IPR022385">
    <property type="entry name" value="Rhs_assc_core"/>
</dbReference>
<gene>
    <name evidence="2" type="ORF">SHKM778_48560</name>
</gene>
<reference evidence="2" key="1">
    <citation type="submission" date="2024-06" db="EMBL/GenBank/DDBJ databases">
        <authorList>
            <consortium name="consrtm"/>
            <person name="Uemura M."/>
            <person name="Terahara T."/>
        </authorList>
    </citation>
    <scope>NUCLEOTIDE SEQUENCE</scope>
    <source>
        <strain evidence="2">KM77-8</strain>
    </source>
</reference>
<name>A0AAT9HMI3_9ACTN</name>
<dbReference type="EMBL" id="AP035768">
    <property type="protein sequence ID" value="BFO18468.1"/>
    <property type="molecule type" value="Genomic_DNA"/>
</dbReference>
<reference evidence="2" key="2">
    <citation type="submission" date="2024-07" db="EMBL/GenBank/DDBJ databases">
        <title>Streptomyces haneummycinica sp. nov., a new antibiotic-producing actinobacterium isolated from marine sediment.</title>
        <authorList>
            <person name="Uemura M."/>
            <person name="Hamada M."/>
            <person name="Hirano S."/>
            <person name="Kobayashi K."/>
            <person name="Ohshiro T."/>
            <person name="Kobayashi T."/>
            <person name="Terahara T."/>
        </authorList>
    </citation>
    <scope>NUCLEOTIDE SEQUENCE</scope>
    <source>
        <strain evidence="2">KM77-8</strain>
    </source>
</reference>
<evidence type="ECO:0000313" key="2">
    <source>
        <dbReference type="EMBL" id="BFO18468.1"/>
    </source>
</evidence>
<protein>
    <recommendedName>
        <fullName evidence="3">RHS repeat-associated core domain-containing protein</fullName>
    </recommendedName>
</protein>
<proteinExistence type="predicted"/>
<evidence type="ECO:0000256" key="1">
    <source>
        <dbReference type="SAM" id="MobiDB-lite"/>
    </source>
</evidence>
<dbReference type="NCBIfam" id="TIGR03696">
    <property type="entry name" value="Rhs_assc_core"/>
    <property type="match status" value="1"/>
</dbReference>
<evidence type="ECO:0008006" key="3">
    <source>
        <dbReference type="Google" id="ProtNLM"/>
    </source>
</evidence>
<dbReference type="PANTHER" id="PTHR32305">
    <property type="match status" value="1"/>
</dbReference>
<organism evidence="2">
    <name type="scientific">Streptomyces haneummycinicus</name>
    <dbReference type="NCBI Taxonomy" id="3074435"/>
    <lineage>
        <taxon>Bacteria</taxon>
        <taxon>Bacillati</taxon>
        <taxon>Actinomycetota</taxon>
        <taxon>Actinomycetes</taxon>
        <taxon>Kitasatosporales</taxon>
        <taxon>Streptomycetaceae</taxon>
        <taxon>Streptomyces</taxon>
    </lineage>
</organism>
<dbReference type="AlphaFoldDB" id="A0AAT9HMI3"/>
<dbReference type="InterPro" id="IPR050708">
    <property type="entry name" value="T6SS_VgrG/RHS"/>
</dbReference>
<feature type="compositionally biased region" description="Basic residues" evidence="1">
    <location>
        <begin position="59"/>
        <end position="79"/>
    </location>
</feature>